<evidence type="ECO:0000256" key="1">
    <source>
        <dbReference type="SAM" id="Coils"/>
    </source>
</evidence>
<protein>
    <submittedName>
        <fullName evidence="2">Uncharacterized protein</fullName>
    </submittedName>
</protein>
<keyword evidence="1" id="KW-0175">Coiled coil</keyword>
<name>A0A0F9N569_9ZZZZ</name>
<proteinExistence type="predicted"/>
<sequence length="52" mass="6130">MSEDTEAPEFIEISLTAEQTKWFIDQLCRALERSQLEAEMLRNQLERSKANE</sequence>
<organism evidence="2">
    <name type="scientific">marine sediment metagenome</name>
    <dbReference type="NCBI Taxonomy" id="412755"/>
    <lineage>
        <taxon>unclassified sequences</taxon>
        <taxon>metagenomes</taxon>
        <taxon>ecological metagenomes</taxon>
    </lineage>
</organism>
<feature type="coiled-coil region" evidence="1">
    <location>
        <begin position="24"/>
        <end position="51"/>
    </location>
</feature>
<dbReference type="AlphaFoldDB" id="A0A0F9N569"/>
<reference evidence="2" key="1">
    <citation type="journal article" date="2015" name="Nature">
        <title>Complex archaea that bridge the gap between prokaryotes and eukaryotes.</title>
        <authorList>
            <person name="Spang A."/>
            <person name="Saw J.H."/>
            <person name="Jorgensen S.L."/>
            <person name="Zaremba-Niedzwiedzka K."/>
            <person name="Martijn J."/>
            <person name="Lind A.E."/>
            <person name="van Eijk R."/>
            <person name="Schleper C."/>
            <person name="Guy L."/>
            <person name="Ettema T.J."/>
        </authorList>
    </citation>
    <scope>NUCLEOTIDE SEQUENCE</scope>
</reference>
<gene>
    <name evidence="2" type="ORF">LCGC14_1009380</name>
</gene>
<comment type="caution">
    <text evidence="2">The sequence shown here is derived from an EMBL/GenBank/DDBJ whole genome shotgun (WGS) entry which is preliminary data.</text>
</comment>
<accession>A0A0F9N569</accession>
<dbReference type="EMBL" id="LAZR01003954">
    <property type="protein sequence ID" value="KKN13139.1"/>
    <property type="molecule type" value="Genomic_DNA"/>
</dbReference>
<evidence type="ECO:0000313" key="2">
    <source>
        <dbReference type="EMBL" id="KKN13139.1"/>
    </source>
</evidence>